<keyword evidence="2" id="KW-0813">Transport</keyword>
<evidence type="ECO:0000256" key="10">
    <source>
        <dbReference type="ARBA" id="ARBA00023201"/>
    </source>
</evidence>
<evidence type="ECO:0000259" key="15">
    <source>
        <dbReference type="Pfam" id="PF00999"/>
    </source>
</evidence>
<dbReference type="GO" id="GO:0015386">
    <property type="term" value="F:potassium:proton antiporter activity"/>
    <property type="evidence" value="ECO:0000318"/>
    <property type="project" value="GO_Central"/>
</dbReference>
<dbReference type="GO" id="GO:0071805">
    <property type="term" value="P:potassium ion transmembrane transport"/>
    <property type="evidence" value="ECO:0000318"/>
    <property type="project" value="GO_Central"/>
</dbReference>
<dbReference type="EnsemblPlants" id="Ma06_t21550.2">
    <property type="protein sequence ID" value="Ma06_p21550.2"/>
    <property type="gene ID" value="Ma06_g21550"/>
</dbReference>
<comment type="catalytic activity">
    <reaction evidence="12">
        <text>K(+)(in) + H(+)(out) = K(+)(out) + H(+)(in)</text>
        <dbReference type="Rhea" id="RHEA:29467"/>
        <dbReference type="ChEBI" id="CHEBI:15378"/>
        <dbReference type="ChEBI" id="CHEBI:29103"/>
    </reaction>
</comment>
<evidence type="ECO:0000256" key="9">
    <source>
        <dbReference type="ARBA" id="ARBA00023136"/>
    </source>
</evidence>
<keyword evidence="6 14" id="KW-1133">Transmembrane helix</keyword>
<feature type="transmembrane region" description="Helical" evidence="14">
    <location>
        <begin position="20"/>
        <end position="43"/>
    </location>
</feature>
<feature type="compositionally biased region" description="Pro residues" evidence="13">
    <location>
        <begin position="602"/>
        <end position="614"/>
    </location>
</feature>
<evidence type="ECO:0000256" key="5">
    <source>
        <dbReference type="ARBA" id="ARBA00022958"/>
    </source>
</evidence>
<feature type="transmembrane region" description="Helical" evidence="14">
    <location>
        <begin position="261"/>
        <end position="286"/>
    </location>
</feature>
<dbReference type="AlphaFoldDB" id="A0A804JIU6"/>
<evidence type="ECO:0000256" key="11">
    <source>
        <dbReference type="ARBA" id="ARBA00047524"/>
    </source>
</evidence>
<dbReference type="Gramene" id="Ma06_t21550.2">
    <property type="protein sequence ID" value="Ma06_p21550.2"/>
    <property type="gene ID" value="Ma06_g21550"/>
</dbReference>
<feature type="transmembrane region" description="Helical" evidence="14">
    <location>
        <begin position="306"/>
        <end position="327"/>
    </location>
</feature>
<feature type="transmembrane region" description="Helical" evidence="14">
    <location>
        <begin position="339"/>
        <end position="364"/>
    </location>
</feature>
<evidence type="ECO:0000256" key="14">
    <source>
        <dbReference type="SAM" id="Phobius"/>
    </source>
</evidence>
<keyword evidence="4 14" id="KW-0812">Transmembrane</keyword>
<feature type="domain" description="Cation/H+ exchanger transmembrane" evidence="15">
    <location>
        <begin position="31"/>
        <end position="485"/>
    </location>
</feature>
<evidence type="ECO:0000256" key="3">
    <source>
        <dbReference type="ARBA" id="ARBA00022538"/>
    </source>
</evidence>
<keyword evidence="9 14" id="KW-0472">Membrane</keyword>
<evidence type="ECO:0000256" key="7">
    <source>
        <dbReference type="ARBA" id="ARBA00023053"/>
    </source>
</evidence>
<feature type="transmembrane region" description="Helical" evidence="14">
    <location>
        <begin position="384"/>
        <end position="406"/>
    </location>
</feature>
<dbReference type="InterPro" id="IPR018422">
    <property type="entry name" value="Cation/H_exchanger_CPA1"/>
</dbReference>
<keyword evidence="8" id="KW-0406">Ion transport</keyword>
<dbReference type="Pfam" id="PF00999">
    <property type="entry name" value="Na_H_Exchanger"/>
    <property type="match status" value="1"/>
</dbReference>
<protein>
    <recommendedName>
        <fullName evidence="15">Cation/H+ exchanger transmembrane domain-containing protein</fullName>
    </recommendedName>
</protein>
<dbReference type="Proteomes" id="UP000012960">
    <property type="component" value="Unplaced"/>
</dbReference>
<accession>A0A804JIU6</accession>
<evidence type="ECO:0000256" key="2">
    <source>
        <dbReference type="ARBA" id="ARBA00022448"/>
    </source>
</evidence>
<evidence type="ECO:0000313" key="17">
    <source>
        <dbReference type="Proteomes" id="UP000012960"/>
    </source>
</evidence>
<dbReference type="PANTHER" id="PTHR10110">
    <property type="entry name" value="SODIUM/HYDROGEN EXCHANGER"/>
    <property type="match status" value="1"/>
</dbReference>
<keyword evidence="17" id="KW-1185">Reference proteome</keyword>
<feature type="region of interest" description="Disordered" evidence="13">
    <location>
        <begin position="581"/>
        <end position="614"/>
    </location>
</feature>
<feature type="transmembrane region" description="Helical" evidence="14">
    <location>
        <begin position="460"/>
        <end position="480"/>
    </location>
</feature>
<dbReference type="GO" id="GO:0005886">
    <property type="term" value="C:plasma membrane"/>
    <property type="evidence" value="ECO:0000318"/>
    <property type="project" value="GO_Central"/>
</dbReference>
<dbReference type="PRINTS" id="PR01084">
    <property type="entry name" value="NAHEXCHNGR"/>
</dbReference>
<keyword evidence="10" id="KW-0739">Sodium transport</keyword>
<dbReference type="InterPro" id="IPR006153">
    <property type="entry name" value="Cation/H_exchanger_TM"/>
</dbReference>
<evidence type="ECO:0000256" key="1">
    <source>
        <dbReference type="ARBA" id="ARBA00004141"/>
    </source>
</evidence>
<dbReference type="EnsemblPlants" id="Ma06_t21550.3">
    <property type="protein sequence ID" value="Ma06_p21550.3"/>
    <property type="gene ID" value="Ma06_g21550"/>
</dbReference>
<dbReference type="GO" id="GO:0098719">
    <property type="term" value="P:sodium ion import across plasma membrane"/>
    <property type="evidence" value="ECO:0000318"/>
    <property type="project" value="GO_Central"/>
</dbReference>
<keyword evidence="7" id="KW-0915">Sodium</keyword>
<comment type="subcellular location">
    <subcellularLocation>
        <location evidence="1">Membrane</location>
        <topology evidence="1">Multi-pass membrane protein</topology>
    </subcellularLocation>
</comment>
<keyword evidence="3" id="KW-0633">Potassium transport</keyword>
<feature type="transmembrane region" description="Helical" evidence="14">
    <location>
        <begin position="218"/>
        <end position="240"/>
    </location>
</feature>
<feature type="transmembrane region" description="Helical" evidence="14">
    <location>
        <begin position="113"/>
        <end position="137"/>
    </location>
</feature>
<evidence type="ECO:0000256" key="6">
    <source>
        <dbReference type="ARBA" id="ARBA00022989"/>
    </source>
</evidence>
<feature type="transmembrane region" description="Helical" evidence="14">
    <location>
        <begin position="55"/>
        <end position="72"/>
    </location>
</feature>
<proteinExistence type="predicted"/>
<dbReference type="Gene3D" id="6.10.140.1330">
    <property type="match status" value="1"/>
</dbReference>
<reference evidence="16" key="1">
    <citation type="submission" date="2021-05" db="UniProtKB">
        <authorList>
            <consortium name="EnsemblPlants"/>
        </authorList>
    </citation>
    <scope>IDENTIFICATION</scope>
    <source>
        <strain evidence="16">subsp. malaccensis</strain>
    </source>
</reference>
<evidence type="ECO:0000256" key="12">
    <source>
        <dbReference type="ARBA" id="ARBA00047912"/>
    </source>
</evidence>
<organism evidence="16 17">
    <name type="scientific">Musa acuminata subsp. malaccensis</name>
    <name type="common">Wild banana</name>
    <name type="synonym">Musa malaccensis</name>
    <dbReference type="NCBI Taxonomy" id="214687"/>
    <lineage>
        <taxon>Eukaryota</taxon>
        <taxon>Viridiplantae</taxon>
        <taxon>Streptophyta</taxon>
        <taxon>Embryophyta</taxon>
        <taxon>Tracheophyta</taxon>
        <taxon>Spermatophyta</taxon>
        <taxon>Magnoliopsida</taxon>
        <taxon>Liliopsida</taxon>
        <taxon>Zingiberales</taxon>
        <taxon>Musaceae</taxon>
        <taxon>Musa</taxon>
    </lineage>
</organism>
<dbReference type="GO" id="GO:0015385">
    <property type="term" value="F:sodium:proton antiporter activity"/>
    <property type="evidence" value="ECO:0000318"/>
    <property type="project" value="GO_Central"/>
</dbReference>
<evidence type="ECO:0000256" key="13">
    <source>
        <dbReference type="SAM" id="MobiDB-lite"/>
    </source>
</evidence>
<name>A0A804JIU6_MUSAM</name>
<evidence type="ECO:0000256" key="4">
    <source>
        <dbReference type="ARBA" id="ARBA00022692"/>
    </source>
</evidence>
<evidence type="ECO:0000313" key="16">
    <source>
        <dbReference type="EnsemblPlants" id="Ma06_p21550.2"/>
    </source>
</evidence>
<evidence type="ECO:0000256" key="8">
    <source>
        <dbReference type="ARBA" id="ARBA00023065"/>
    </source>
</evidence>
<sequence>MAVDWGGMLMNPGVVSATDYTSVASINIFVALLCACIVIGHLLEEHRWINESITALVIGLCTGCVILLTTRGKSSHILVFSEDLFFIYVLPPIIFNAGFQVKKKQFFRNFMTIMLFGAVGTLISFIIISLGAIGLFRKLDIGALEIGDYLAIGAIFSATDSVCTLQVLNQDETPLLYSLVFGEGVVNDATSVVLFHAIQNFDLIHIDAIAVLKFVGNFLYLFFTSTLLGAIAGLLTAYIIKKLYFGRHSTDREVALMILMAYLSYMVAELLDLSGILTVFFCGILMSHYTWHNVTEKSRITTKYVISFSHCLKQHALLHFCFLLFSLAHRYSQDKPYDLLLACCCRHAFATLSFIAEVFLFLYVGMDALDIEKWRSVSNSPGKSVSVSSILLGLVFVGRAAFVFPLSALSNWRRKSPDERITFKQQVTIWWAGLMRGAVSIALAYNQFTSFGDTEERGNAFLITSTITVVLFSTIVFGLITKPLVGYLLPPSATGHLSSLTLSFTSEPSSPPRSYLSMLLGFGQESQVEEEQTVPPPPPPPPDLRMLLTAPSRSVHHYWRKFDDKFMRPVFGGRGFVPFVPGSPTERSLHPCQPSKSEPEGDNPPPLSPVPATS</sequence>
<dbReference type="InParanoid" id="A0A804JIU6"/>
<feature type="transmembrane region" description="Helical" evidence="14">
    <location>
        <begin position="84"/>
        <end position="101"/>
    </location>
</feature>
<dbReference type="OMA" id="APLMFYD"/>
<dbReference type="Gramene" id="Ma06_t21550.3">
    <property type="protein sequence ID" value="Ma06_p21550.3"/>
    <property type="gene ID" value="Ma06_g21550"/>
</dbReference>
<dbReference type="PANTHER" id="PTHR10110:SF117">
    <property type="entry name" value="SODIUM_HYDROGEN EXCHANGER 2"/>
    <property type="match status" value="1"/>
</dbReference>
<feature type="transmembrane region" description="Helical" evidence="14">
    <location>
        <begin position="427"/>
        <end position="448"/>
    </location>
</feature>
<dbReference type="GO" id="GO:0051453">
    <property type="term" value="P:regulation of intracellular pH"/>
    <property type="evidence" value="ECO:0000318"/>
    <property type="project" value="GO_Central"/>
</dbReference>
<keyword evidence="5" id="KW-0630">Potassium</keyword>
<dbReference type="InterPro" id="IPR004709">
    <property type="entry name" value="NaH_exchanger"/>
</dbReference>
<comment type="catalytic activity">
    <reaction evidence="11">
        <text>Na(+)(in) + H(+)(out) = Na(+)(out) + H(+)(in)</text>
        <dbReference type="Rhea" id="RHEA:29419"/>
        <dbReference type="ChEBI" id="CHEBI:15378"/>
        <dbReference type="ChEBI" id="CHEBI:29101"/>
    </reaction>
</comment>